<sequence length="134" mass="15093">MIRSPCTPSSWTDAPREQVQLERLRGESEHQRRQRRALLEDHDILRHDRQALARQASHDPLTGLPNRAHFRAQGEALLAQPDGAECAVVFVDLDGFKPVNDAHGHAGPVTPSWWHASCWTRSRGPIRCQGPGKR</sequence>
<reference evidence="2 3" key="1">
    <citation type="submission" date="2018-03" db="EMBL/GenBank/DDBJ databases">
        <title>Draft genome of Deinococcus sp. OD32.</title>
        <authorList>
            <person name="Wang X.-P."/>
            <person name="Du Z.-J."/>
        </authorList>
    </citation>
    <scope>NUCLEOTIDE SEQUENCE [LARGE SCALE GENOMIC DNA]</scope>
    <source>
        <strain evidence="2 3">OD32</strain>
    </source>
</reference>
<evidence type="ECO:0000313" key="2">
    <source>
        <dbReference type="EMBL" id="PTA67199.1"/>
    </source>
</evidence>
<gene>
    <name evidence="2" type="ORF">C8263_13975</name>
</gene>
<dbReference type="InterPro" id="IPR000160">
    <property type="entry name" value="GGDEF_dom"/>
</dbReference>
<proteinExistence type="predicted"/>
<organism evidence="2 3">
    <name type="scientific">Deinococcus arcticus</name>
    <dbReference type="NCBI Taxonomy" id="2136176"/>
    <lineage>
        <taxon>Bacteria</taxon>
        <taxon>Thermotogati</taxon>
        <taxon>Deinococcota</taxon>
        <taxon>Deinococci</taxon>
        <taxon>Deinococcales</taxon>
        <taxon>Deinococcaceae</taxon>
        <taxon>Deinococcus</taxon>
    </lineage>
</organism>
<name>A0A2T3W5P9_9DEIO</name>
<keyword evidence="3" id="KW-1185">Reference proteome</keyword>
<dbReference type="Proteomes" id="UP000240317">
    <property type="component" value="Unassembled WGS sequence"/>
</dbReference>
<dbReference type="PANTHER" id="PTHR46663:SF2">
    <property type="entry name" value="GGDEF DOMAIN-CONTAINING PROTEIN"/>
    <property type="match status" value="1"/>
</dbReference>
<comment type="caution">
    <text evidence="2">The sequence shown here is derived from an EMBL/GenBank/DDBJ whole genome shotgun (WGS) entry which is preliminary data.</text>
</comment>
<protein>
    <recommendedName>
        <fullName evidence="1">GGDEF domain-containing protein</fullName>
    </recommendedName>
</protein>
<dbReference type="AlphaFoldDB" id="A0A2T3W5P9"/>
<dbReference type="InterPro" id="IPR043128">
    <property type="entry name" value="Rev_trsase/Diguanyl_cyclase"/>
</dbReference>
<evidence type="ECO:0000313" key="3">
    <source>
        <dbReference type="Proteomes" id="UP000240317"/>
    </source>
</evidence>
<dbReference type="PANTHER" id="PTHR46663">
    <property type="entry name" value="DIGUANYLATE CYCLASE DGCT-RELATED"/>
    <property type="match status" value="1"/>
</dbReference>
<dbReference type="Gene3D" id="3.30.70.270">
    <property type="match status" value="1"/>
</dbReference>
<feature type="domain" description="GGDEF" evidence="1">
    <location>
        <begin position="56"/>
        <end position="106"/>
    </location>
</feature>
<evidence type="ECO:0000259" key="1">
    <source>
        <dbReference type="Pfam" id="PF00990"/>
    </source>
</evidence>
<dbReference type="SUPFAM" id="SSF55073">
    <property type="entry name" value="Nucleotide cyclase"/>
    <property type="match status" value="1"/>
</dbReference>
<dbReference type="InterPro" id="IPR052163">
    <property type="entry name" value="DGC-Regulatory_Protein"/>
</dbReference>
<accession>A0A2T3W5P9</accession>
<dbReference type="EMBL" id="PYSV01000014">
    <property type="protein sequence ID" value="PTA67199.1"/>
    <property type="molecule type" value="Genomic_DNA"/>
</dbReference>
<dbReference type="NCBIfam" id="TIGR00254">
    <property type="entry name" value="GGDEF"/>
    <property type="match status" value="1"/>
</dbReference>
<dbReference type="InterPro" id="IPR029787">
    <property type="entry name" value="Nucleotide_cyclase"/>
</dbReference>
<dbReference type="Pfam" id="PF00990">
    <property type="entry name" value="GGDEF"/>
    <property type="match status" value="1"/>
</dbReference>